<gene>
    <name evidence="2" type="ordered locus">YPA_1387</name>
</gene>
<dbReference type="Pfam" id="PF13316">
    <property type="entry name" value="DUF4087"/>
    <property type="match status" value="1"/>
</dbReference>
<evidence type="ECO:0008006" key="4">
    <source>
        <dbReference type="Google" id="ProtNLM"/>
    </source>
</evidence>
<feature type="chain" id="PRO_5010416230" description="DUF4087 domain-containing protein" evidence="1">
    <location>
        <begin position="24"/>
        <end position="280"/>
    </location>
</feature>
<keyword evidence="1" id="KW-0732">Signal</keyword>
<dbReference type="HOGENOM" id="CLU_993781_0_0_6"/>
<dbReference type="RefSeq" id="WP_002211249.1">
    <property type="nucleotide sequence ID" value="NC_008150.1"/>
</dbReference>
<dbReference type="KEGG" id="ypa:YPA_1387"/>
<evidence type="ECO:0000256" key="1">
    <source>
        <dbReference type="SAM" id="SignalP"/>
    </source>
</evidence>
<name>A0A0E1NUN0_YERPA</name>
<dbReference type="Proteomes" id="UP000001971">
    <property type="component" value="Chromosome"/>
</dbReference>
<sequence length="280" mass="30976" precursor="true">MRFFFLFTLAGVISVSAVTNSHAANSAERRCGWFENPTPANATLTDRDGMWEIGTQGGYQAKGDWPGFSPAQWVRTGNGNYGYGCACITADTDPTTQRMNNLTKATARPLSACRTDKSLKEPENPLAEMRQIALYQGNGFSFSYPSTWSVKKEKQCVSLNQPERVTEEEYTLNICVQHGTLEQATDSMIFYNDNGVWMREAGMDAPSPVDIIKGPGWKGMQTTQTCGVSDEETGFHAAGGTCFMAIVYDAKTQLLFDTVGFYQNFDVINMIVQSVKFTEK</sequence>
<evidence type="ECO:0000313" key="3">
    <source>
        <dbReference type="Proteomes" id="UP000001971"/>
    </source>
</evidence>
<reference evidence="2 3" key="1">
    <citation type="journal article" date="2006" name="J. Bacteriol.">
        <title>Complete genome sequence of Yersinia pestis strains Antiqua and Nepal516: evidence of gene reduction in an emerging pathogen.</title>
        <authorList>
            <person name="Chain P.S."/>
            <person name="Hu P."/>
            <person name="Malfatti S.A."/>
            <person name="Radnedge L."/>
            <person name="Larimer F."/>
            <person name="Vergez L.M."/>
            <person name="Worsham P."/>
            <person name="Chu M.C."/>
            <person name="Andersen G.L."/>
        </authorList>
    </citation>
    <scope>NUCLEOTIDE SEQUENCE [LARGE SCALE GENOMIC DNA]</scope>
    <source>
        <strain evidence="2 3">Antiqua</strain>
    </source>
</reference>
<proteinExistence type="predicted"/>
<dbReference type="AlphaFoldDB" id="A0A0E1NUN0"/>
<dbReference type="GeneID" id="57976655"/>
<dbReference type="InterPro" id="IPR025145">
    <property type="entry name" value="DUF4087"/>
</dbReference>
<evidence type="ECO:0000313" key="2">
    <source>
        <dbReference type="EMBL" id="ABG13354.1"/>
    </source>
</evidence>
<protein>
    <recommendedName>
        <fullName evidence="4">DUF4087 domain-containing protein</fullName>
    </recommendedName>
</protein>
<organism evidence="2 3">
    <name type="scientific">Yersinia pestis bv. Antiqua (strain Antiqua)</name>
    <dbReference type="NCBI Taxonomy" id="360102"/>
    <lineage>
        <taxon>Bacteria</taxon>
        <taxon>Pseudomonadati</taxon>
        <taxon>Pseudomonadota</taxon>
        <taxon>Gammaproteobacteria</taxon>
        <taxon>Enterobacterales</taxon>
        <taxon>Yersiniaceae</taxon>
        <taxon>Yersinia</taxon>
    </lineage>
</organism>
<accession>A0A0E1NUN0</accession>
<dbReference type="EMBL" id="CP000308">
    <property type="protein sequence ID" value="ABG13354.1"/>
    <property type="molecule type" value="Genomic_DNA"/>
</dbReference>
<feature type="signal peptide" evidence="1">
    <location>
        <begin position="1"/>
        <end position="23"/>
    </location>
</feature>
<dbReference type="PATRIC" id="fig|360102.15.peg.4497"/>